<keyword evidence="10" id="KW-0486">Methionine biosynthesis</keyword>
<evidence type="ECO:0000313" key="15">
    <source>
        <dbReference type="Proteomes" id="UP001179121"/>
    </source>
</evidence>
<dbReference type="InterPro" id="IPR002912">
    <property type="entry name" value="ACT_dom"/>
</dbReference>
<dbReference type="PROSITE" id="PS51671">
    <property type="entry name" value="ACT"/>
    <property type="match status" value="1"/>
</dbReference>
<dbReference type="FunFam" id="3.30.70.260:FF:000030">
    <property type="entry name" value="Homoserine dehydrogenase"/>
    <property type="match status" value="1"/>
</dbReference>
<evidence type="ECO:0000256" key="3">
    <source>
        <dbReference type="ARBA" id="ARBA00006753"/>
    </source>
</evidence>
<evidence type="ECO:0000256" key="12">
    <source>
        <dbReference type="PIRSR" id="PIRSR000098-2"/>
    </source>
</evidence>
<dbReference type="Gene3D" id="3.30.360.10">
    <property type="entry name" value="Dihydrodipicolinate Reductase, domain 2"/>
    <property type="match status" value="1"/>
</dbReference>
<evidence type="ECO:0000256" key="1">
    <source>
        <dbReference type="ARBA" id="ARBA00005056"/>
    </source>
</evidence>
<dbReference type="Gene3D" id="3.40.50.720">
    <property type="entry name" value="NAD(P)-binding Rossmann-like Domain"/>
    <property type="match status" value="1"/>
</dbReference>
<keyword evidence="8 12" id="KW-0521">NADP</keyword>
<dbReference type="GO" id="GO:0004412">
    <property type="term" value="F:homoserine dehydrogenase activity"/>
    <property type="evidence" value="ECO:0007669"/>
    <property type="project" value="UniProtKB-EC"/>
</dbReference>
<dbReference type="PANTHER" id="PTHR43331:SF1">
    <property type="entry name" value="HOMOSERINE DEHYDROGENASE"/>
    <property type="match status" value="1"/>
</dbReference>
<feature type="binding site" evidence="12">
    <location>
        <begin position="10"/>
        <end position="17"/>
    </location>
    <ligand>
        <name>NADP(+)</name>
        <dbReference type="ChEBI" id="CHEBI:58349"/>
    </ligand>
</feature>
<dbReference type="AlphaFoldDB" id="A0AA86TF76"/>
<dbReference type="PIRSF" id="PIRSF000098">
    <property type="entry name" value="Homoser_dehydrog"/>
    <property type="match status" value="1"/>
</dbReference>
<dbReference type="CDD" id="cd04881">
    <property type="entry name" value="ACT_HSDH-Hom"/>
    <property type="match status" value="1"/>
</dbReference>
<dbReference type="Proteomes" id="UP001179121">
    <property type="component" value="Chromosome"/>
</dbReference>
<feature type="domain" description="ACT" evidence="13">
    <location>
        <begin position="356"/>
        <end position="431"/>
    </location>
</feature>
<dbReference type="GO" id="GO:0050661">
    <property type="term" value="F:NADP binding"/>
    <property type="evidence" value="ECO:0007669"/>
    <property type="project" value="InterPro"/>
</dbReference>
<dbReference type="EC" id="1.1.1.3" evidence="4"/>
<evidence type="ECO:0000259" key="13">
    <source>
        <dbReference type="PROSITE" id="PS51671"/>
    </source>
</evidence>
<feature type="active site" description="Proton donor" evidence="11">
    <location>
        <position position="206"/>
    </location>
</feature>
<evidence type="ECO:0000256" key="7">
    <source>
        <dbReference type="ARBA" id="ARBA00022697"/>
    </source>
</evidence>
<dbReference type="Gene3D" id="3.30.70.260">
    <property type="match status" value="1"/>
</dbReference>
<organism evidence="14 15">
    <name type="scientific">Nitrospira tepida</name>
    <dbReference type="NCBI Taxonomy" id="2973512"/>
    <lineage>
        <taxon>Bacteria</taxon>
        <taxon>Pseudomonadati</taxon>
        <taxon>Nitrospirota</taxon>
        <taxon>Nitrospiria</taxon>
        <taxon>Nitrospirales</taxon>
        <taxon>Nitrospiraceae</taxon>
        <taxon>Nitrospira</taxon>
    </lineage>
</organism>
<evidence type="ECO:0000256" key="9">
    <source>
        <dbReference type="ARBA" id="ARBA00023002"/>
    </source>
</evidence>
<evidence type="ECO:0000256" key="6">
    <source>
        <dbReference type="ARBA" id="ARBA00022605"/>
    </source>
</evidence>
<dbReference type="InterPro" id="IPR005106">
    <property type="entry name" value="Asp/hSer_DH_NAD-bd"/>
</dbReference>
<dbReference type="SUPFAM" id="SSF55347">
    <property type="entry name" value="Glyceraldehyde-3-phosphate dehydrogenase-like, C-terminal domain"/>
    <property type="match status" value="1"/>
</dbReference>
<reference evidence="14" key="1">
    <citation type="submission" date="2022-10" db="EMBL/GenBank/DDBJ databases">
        <authorList>
            <person name="Koch H."/>
        </authorList>
    </citation>
    <scope>NUCLEOTIDE SEQUENCE</scope>
    <source>
        <strain evidence="14">DNF</strain>
    </source>
</reference>
<dbReference type="InterPro" id="IPR036291">
    <property type="entry name" value="NAD(P)-bd_dom_sf"/>
</dbReference>
<protein>
    <recommendedName>
        <fullName evidence="5">Homoserine dehydrogenase</fullName>
        <ecNumber evidence="4">1.1.1.3</ecNumber>
    </recommendedName>
</protein>
<dbReference type="NCBIfam" id="NF004976">
    <property type="entry name" value="PRK06349.1"/>
    <property type="match status" value="1"/>
</dbReference>
<dbReference type="PANTHER" id="PTHR43331">
    <property type="entry name" value="HOMOSERINE DEHYDROGENASE"/>
    <property type="match status" value="1"/>
</dbReference>
<comment type="similarity">
    <text evidence="3">Belongs to the homoserine dehydrogenase family.</text>
</comment>
<dbReference type="InterPro" id="IPR001342">
    <property type="entry name" value="HDH_cat"/>
</dbReference>
<dbReference type="RefSeq" id="WP_289271063.1">
    <property type="nucleotide sequence ID" value="NZ_OX365700.1"/>
</dbReference>
<keyword evidence="7" id="KW-0791">Threonine biosynthesis</keyword>
<comment type="pathway">
    <text evidence="2">Amino-acid biosynthesis; L-methionine biosynthesis via de novo pathway; L-homoserine from L-aspartate: step 3/3.</text>
</comment>
<comment type="pathway">
    <text evidence="1">Amino-acid biosynthesis; L-threonine biosynthesis; L-threonine from L-aspartate: step 3/5.</text>
</comment>
<evidence type="ECO:0000256" key="8">
    <source>
        <dbReference type="ARBA" id="ARBA00022857"/>
    </source>
</evidence>
<dbReference type="GO" id="GO:0009086">
    <property type="term" value="P:methionine biosynthetic process"/>
    <property type="evidence" value="ECO:0007669"/>
    <property type="project" value="UniProtKB-KW"/>
</dbReference>
<dbReference type="Pfam" id="PF00742">
    <property type="entry name" value="Homoserine_dh"/>
    <property type="match status" value="1"/>
</dbReference>
<dbReference type="Pfam" id="PF01842">
    <property type="entry name" value="ACT"/>
    <property type="match status" value="1"/>
</dbReference>
<dbReference type="EMBL" id="OX365700">
    <property type="protein sequence ID" value="CAI4033664.1"/>
    <property type="molecule type" value="Genomic_DNA"/>
</dbReference>
<evidence type="ECO:0000313" key="14">
    <source>
        <dbReference type="EMBL" id="CAI4033664.1"/>
    </source>
</evidence>
<gene>
    <name evidence="14" type="ORF">DNFV4_04106</name>
</gene>
<dbReference type="KEGG" id="nti:DNFV4_04106"/>
<dbReference type="FunFam" id="3.30.360.10:FF:000005">
    <property type="entry name" value="Homoserine dehydrogenase"/>
    <property type="match status" value="1"/>
</dbReference>
<evidence type="ECO:0000256" key="2">
    <source>
        <dbReference type="ARBA" id="ARBA00005062"/>
    </source>
</evidence>
<dbReference type="SUPFAM" id="SSF51735">
    <property type="entry name" value="NAD(P)-binding Rossmann-fold domains"/>
    <property type="match status" value="1"/>
</dbReference>
<feature type="binding site" evidence="12">
    <location>
        <position position="191"/>
    </location>
    <ligand>
        <name>L-homoserine</name>
        <dbReference type="ChEBI" id="CHEBI:57476"/>
    </ligand>
</feature>
<evidence type="ECO:0000256" key="5">
    <source>
        <dbReference type="ARBA" id="ARBA00013376"/>
    </source>
</evidence>
<proteinExistence type="inferred from homology"/>
<dbReference type="InterPro" id="IPR016204">
    <property type="entry name" value="HDH"/>
</dbReference>
<evidence type="ECO:0000256" key="11">
    <source>
        <dbReference type="PIRSR" id="PIRSR000098-1"/>
    </source>
</evidence>
<sequence length="437" mass="46734">MKSRVGVGIVGFGTVGTGVARILLDNAGLIRRRVGVPVELIRIADLDVARDRGLSLPAGMLTQDSRQVLDDPDVDIVVELIGGYEVAKHLILEAIAKGKQVVTANKALLAVHGEELYQAASRQKVDLAFEASVGGGIPIIRALTEGLAANRILSIYGIINGTSNYILTRMTQEGLAFEEVLEESKRAGYAEADPTFDVEGIDSVHKLAIMVSLAYGTPVDVKDIYTEGITKLTPLDIAYAKEFGYVIKLLGIAKLMEGEIEARVHPTMIPVSSPIAQVHGVYNAIQVVGDAVGDVMLHGQGAGSMPTGSAVVSDILSIARNLVTGGVGRVPAASFQPDQRRPLRVRPMADIESLYYLRFMVVDRPGVLSQIAGVLGQHGISISSVLQQGRKEGQTVPVVIRTHQAAERSVQTALRKIGRMSFVSEPPMLIRVEGPDE</sequence>
<feature type="binding site" evidence="12">
    <location>
        <position position="106"/>
    </location>
    <ligand>
        <name>NADPH</name>
        <dbReference type="ChEBI" id="CHEBI:57783"/>
    </ligand>
</feature>
<dbReference type="GO" id="GO:0009088">
    <property type="term" value="P:threonine biosynthetic process"/>
    <property type="evidence" value="ECO:0007669"/>
    <property type="project" value="UniProtKB-KW"/>
</dbReference>
<keyword evidence="9" id="KW-0560">Oxidoreductase</keyword>
<dbReference type="InterPro" id="IPR045865">
    <property type="entry name" value="ACT-like_dom_sf"/>
</dbReference>
<name>A0AA86TF76_9BACT</name>
<evidence type="ECO:0000256" key="10">
    <source>
        <dbReference type="ARBA" id="ARBA00023167"/>
    </source>
</evidence>
<evidence type="ECO:0000256" key="4">
    <source>
        <dbReference type="ARBA" id="ARBA00013213"/>
    </source>
</evidence>
<accession>A0AA86TF76</accession>
<dbReference type="Pfam" id="PF03447">
    <property type="entry name" value="NAD_binding_3"/>
    <property type="match status" value="1"/>
</dbReference>
<dbReference type="SUPFAM" id="SSF55021">
    <property type="entry name" value="ACT-like"/>
    <property type="match status" value="1"/>
</dbReference>
<keyword evidence="15" id="KW-1185">Reference proteome</keyword>
<keyword evidence="6" id="KW-0028">Amino-acid biosynthesis</keyword>